<sequence>MSNKILLPFALSTLAILLNGCGGGGSTINEDPTQGGGGIPTTNLACKAANISDESCLNFELDYPIAGLNFDCSLSPNQHYITKLDRNSVGGACSISSGRSDETISLYLQGNNARKISLGTIKLDSLGKYGTVHLTVLDMATALTGQTPTSMSNTDPTIRVAMALIKLFQSIGIERGDNVIGDLQPTQFTQDKKDLLSSLTQDVTVAEWKSGQYANILKPWLDVSKVSDDQAYELLVQSTNIANAGLYQANEAIYAGFNNLPEPLPLGFYGCNQTSLTKCFSTSSSNLRHMMGNMFLLTDRQGYGFGYGLQWRGDATLSKDDKGNILGVLPAIILLTKAKPVQMVASGQKGWLSPITKEIQSTQPLRLSVDSNANNDLQIYQGKLVNEYAVAGNEGFYKQLTRTTTAGNAQHYGLWRQAVGTESYNGSLDILKANPVSYLGKSIFKTSKNVSSGQRYVFPLYATLTFKFNTAGLAPIDLGIVVDEYGDIRTDIKPNATDTDKSGQCATVADTSLIDSNGIQQYRIGTTGGTQSSDNDSSITVRMILSNPQLGNLNGIMMGLNSIVKQDSDIKDNIDDSISVSGAKINIYNLLAGQNTGNSINLSTFENTTVNWINLHAYYQAVYNSIKDISPAPTDEEKALAQRIVGTVAIKLADQSIPTCKAIKTKS</sequence>
<accession>A0A446ZMV7</accession>
<gene>
    <name evidence="1" type="ORF">AC2117_03066</name>
</gene>
<dbReference type="EMBL" id="LS999521">
    <property type="protein sequence ID" value="VAX45854.1"/>
    <property type="molecule type" value="Genomic_DNA"/>
</dbReference>
<proteinExistence type="predicted"/>
<dbReference type="AlphaFoldDB" id="A0A446ZMV7"/>
<protein>
    <recommendedName>
        <fullName evidence="3">Protein FilF</fullName>
    </recommendedName>
</protein>
<organism evidence="1 2">
    <name type="scientific">Acinetobacter calcoaceticus</name>
    <dbReference type="NCBI Taxonomy" id="471"/>
    <lineage>
        <taxon>Bacteria</taxon>
        <taxon>Pseudomonadati</taxon>
        <taxon>Pseudomonadota</taxon>
        <taxon>Gammaproteobacteria</taxon>
        <taxon>Moraxellales</taxon>
        <taxon>Moraxellaceae</taxon>
        <taxon>Acinetobacter</taxon>
        <taxon>Acinetobacter calcoaceticus/baumannii complex</taxon>
    </lineage>
</organism>
<reference evidence="1 2" key="1">
    <citation type="submission" date="2018-08" db="EMBL/GenBank/DDBJ databases">
        <authorList>
            <person name="Gonzaga-Molto A."/>
        </authorList>
    </citation>
    <scope>NUCLEOTIDE SEQUENCE [LARGE SCALE GENOMIC DNA]</scope>
    <source>
        <strain evidence="1">Acinetobacter calcoaceticus str. 2117</strain>
    </source>
</reference>
<dbReference type="Proteomes" id="UP000294355">
    <property type="component" value="Chromosome"/>
</dbReference>
<name>A0A446ZMV7_ACICA</name>
<evidence type="ECO:0008006" key="3">
    <source>
        <dbReference type="Google" id="ProtNLM"/>
    </source>
</evidence>
<evidence type="ECO:0000313" key="2">
    <source>
        <dbReference type="Proteomes" id="UP000294355"/>
    </source>
</evidence>
<evidence type="ECO:0000313" key="1">
    <source>
        <dbReference type="EMBL" id="VAX45854.1"/>
    </source>
</evidence>